<evidence type="ECO:0000313" key="1">
    <source>
        <dbReference type="EMBL" id="KAF2463256.1"/>
    </source>
</evidence>
<sequence>METKTIVLVTGANSGIGLAAIRSFWSSPKDYHILAAGRTLQKVQDAISPIRSTPSPGISTIEEIELDISDDASIAKGVEYVRSKYGRLDSLVNNAGGGFDTDYQNNTMSQREAWTRTMDLNVSSPQVMTTEFAPLLLKSSDPRLLFITSGMSSLEEESMRQTPGEDRKLPFGAGWPKPERMAATNAYAYRVSKTALNMMFLHWVRLFEKDGVKCFSLSPGFLATNLAGDPSIMKKAGAGDPSLGGDFIRDVVEGKRDEHVGRVIRRTNDMYGKRNNFVQPW</sequence>
<protein>
    <submittedName>
        <fullName evidence="1">NAD(P)-binding protein</fullName>
    </submittedName>
</protein>
<accession>A0ACB6Q8P4</accession>
<name>A0ACB6Q8P4_9PLEO</name>
<gene>
    <name evidence="1" type="ORF">BDR25DRAFT_307861</name>
</gene>
<proteinExistence type="predicted"/>
<comment type="caution">
    <text evidence="1">The sequence shown here is derived from an EMBL/GenBank/DDBJ whole genome shotgun (WGS) entry which is preliminary data.</text>
</comment>
<organism evidence="1 2">
    <name type="scientific">Lindgomyces ingoldianus</name>
    <dbReference type="NCBI Taxonomy" id="673940"/>
    <lineage>
        <taxon>Eukaryota</taxon>
        <taxon>Fungi</taxon>
        <taxon>Dikarya</taxon>
        <taxon>Ascomycota</taxon>
        <taxon>Pezizomycotina</taxon>
        <taxon>Dothideomycetes</taxon>
        <taxon>Pleosporomycetidae</taxon>
        <taxon>Pleosporales</taxon>
        <taxon>Lindgomycetaceae</taxon>
        <taxon>Lindgomyces</taxon>
    </lineage>
</organism>
<reference evidence="1" key="1">
    <citation type="journal article" date="2020" name="Stud. Mycol.">
        <title>101 Dothideomycetes genomes: a test case for predicting lifestyles and emergence of pathogens.</title>
        <authorList>
            <person name="Haridas S."/>
            <person name="Albert R."/>
            <person name="Binder M."/>
            <person name="Bloem J."/>
            <person name="Labutti K."/>
            <person name="Salamov A."/>
            <person name="Andreopoulos B."/>
            <person name="Baker S."/>
            <person name="Barry K."/>
            <person name="Bills G."/>
            <person name="Bluhm B."/>
            <person name="Cannon C."/>
            <person name="Castanera R."/>
            <person name="Culley D."/>
            <person name="Daum C."/>
            <person name="Ezra D."/>
            <person name="Gonzalez J."/>
            <person name="Henrissat B."/>
            <person name="Kuo A."/>
            <person name="Liang C."/>
            <person name="Lipzen A."/>
            <person name="Lutzoni F."/>
            <person name="Magnuson J."/>
            <person name="Mondo S."/>
            <person name="Nolan M."/>
            <person name="Ohm R."/>
            <person name="Pangilinan J."/>
            <person name="Park H.-J."/>
            <person name="Ramirez L."/>
            <person name="Alfaro M."/>
            <person name="Sun H."/>
            <person name="Tritt A."/>
            <person name="Yoshinaga Y."/>
            <person name="Zwiers L.-H."/>
            <person name="Turgeon B."/>
            <person name="Goodwin S."/>
            <person name="Spatafora J."/>
            <person name="Crous P."/>
            <person name="Grigoriev I."/>
        </authorList>
    </citation>
    <scope>NUCLEOTIDE SEQUENCE</scope>
    <source>
        <strain evidence="1">ATCC 200398</strain>
    </source>
</reference>
<dbReference type="EMBL" id="MU003552">
    <property type="protein sequence ID" value="KAF2463256.1"/>
    <property type="molecule type" value="Genomic_DNA"/>
</dbReference>
<evidence type="ECO:0000313" key="2">
    <source>
        <dbReference type="Proteomes" id="UP000799755"/>
    </source>
</evidence>
<keyword evidence="2" id="KW-1185">Reference proteome</keyword>
<dbReference type="Proteomes" id="UP000799755">
    <property type="component" value="Unassembled WGS sequence"/>
</dbReference>